<evidence type="ECO:0008006" key="3">
    <source>
        <dbReference type="Google" id="ProtNLM"/>
    </source>
</evidence>
<dbReference type="EMBL" id="LGYO01000031">
    <property type="protein sequence ID" value="KNZ41392.1"/>
    <property type="molecule type" value="Genomic_DNA"/>
</dbReference>
<protein>
    <recommendedName>
        <fullName evidence="3">HTH cro/C1-type domain-containing protein</fullName>
    </recommendedName>
</protein>
<accession>A0A0L6TZA0</accession>
<name>A0A0L6TZA0_9FIRM</name>
<dbReference type="AlphaFoldDB" id="A0A0L6TZA0"/>
<evidence type="ECO:0000313" key="1">
    <source>
        <dbReference type="EMBL" id="KNZ41392.1"/>
    </source>
</evidence>
<dbReference type="RefSeq" id="WP_050740697.1">
    <property type="nucleotide sequence ID" value="NZ_LGYO01000031.1"/>
</dbReference>
<gene>
    <name evidence="1" type="ORF">AKG39_12290</name>
</gene>
<evidence type="ECO:0000313" key="2">
    <source>
        <dbReference type="Proteomes" id="UP000036873"/>
    </source>
</evidence>
<comment type="caution">
    <text evidence="1">The sequence shown here is derived from an EMBL/GenBank/DDBJ whole genome shotgun (WGS) entry which is preliminary data.</text>
</comment>
<keyword evidence="2" id="KW-1185">Reference proteome</keyword>
<dbReference type="Proteomes" id="UP000036873">
    <property type="component" value="Unassembled WGS sequence"/>
</dbReference>
<organism evidence="1 2">
    <name type="scientific">Acetobacterium bakii</name>
    <dbReference type="NCBI Taxonomy" id="52689"/>
    <lineage>
        <taxon>Bacteria</taxon>
        <taxon>Bacillati</taxon>
        <taxon>Bacillota</taxon>
        <taxon>Clostridia</taxon>
        <taxon>Eubacteriales</taxon>
        <taxon>Eubacteriaceae</taxon>
        <taxon>Acetobacterium</taxon>
    </lineage>
</organism>
<sequence>MKNKEVRKFIKNSGFYQWQIAEAIGIHEVAFSRKMRHELKEMEKFQIFEAIEKLSKEKNK</sequence>
<dbReference type="OrthoDB" id="2065126at2"/>
<proteinExistence type="predicted"/>
<reference evidence="2" key="1">
    <citation type="submission" date="2015-07" db="EMBL/GenBank/DDBJ databases">
        <title>Draft genome sequence of Acetobacterium bakii DSM 8293, a potential psychrophilic chemical producer through syngas fermentation.</title>
        <authorList>
            <person name="Song Y."/>
            <person name="Hwang S."/>
            <person name="Cho B.-K."/>
        </authorList>
    </citation>
    <scope>NUCLEOTIDE SEQUENCE [LARGE SCALE GENOMIC DNA]</scope>
    <source>
        <strain evidence="2">DSM 8239</strain>
    </source>
</reference>